<evidence type="ECO:0000256" key="6">
    <source>
        <dbReference type="ARBA" id="ARBA00023136"/>
    </source>
</evidence>
<dbReference type="AlphaFoldDB" id="A0A6M1QZF8"/>
<evidence type="ECO:0000313" key="10">
    <source>
        <dbReference type="EMBL" id="NGN91841.1"/>
    </source>
</evidence>
<feature type="transmembrane region" description="Helical" evidence="7">
    <location>
        <begin position="61"/>
        <end position="84"/>
    </location>
</feature>
<evidence type="ECO:0000259" key="8">
    <source>
        <dbReference type="PROSITE" id="PS50125"/>
    </source>
</evidence>
<keyword evidence="3" id="KW-1003">Cell membrane</keyword>
<feature type="transmembrane region" description="Helical" evidence="7">
    <location>
        <begin position="227"/>
        <end position="249"/>
    </location>
</feature>
<keyword evidence="6 7" id="KW-0472">Membrane</keyword>
<evidence type="ECO:0000256" key="7">
    <source>
        <dbReference type="SAM" id="Phobius"/>
    </source>
</evidence>
<dbReference type="PROSITE" id="PS50885">
    <property type="entry name" value="HAMP"/>
    <property type="match status" value="1"/>
</dbReference>
<dbReference type="InterPro" id="IPR050697">
    <property type="entry name" value="Adenylyl/Guanylyl_Cyclase_3/4"/>
</dbReference>
<reference evidence="10 11" key="1">
    <citation type="submission" date="2020-02" db="EMBL/GenBank/DDBJ databases">
        <title>Whole-genome analyses of novel actinobacteria.</title>
        <authorList>
            <person name="Sahin N."/>
        </authorList>
    </citation>
    <scope>NUCLEOTIDE SEQUENCE [LARGE SCALE GENOMIC DNA]</scope>
    <source>
        <strain evidence="10 11">KC13</strain>
    </source>
</reference>
<feature type="transmembrane region" description="Helical" evidence="7">
    <location>
        <begin position="114"/>
        <end position="132"/>
    </location>
</feature>
<proteinExistence type="inferred from homology"/>
<dbReference type="SUPFAM" id="SSF55073">
    <property type="entry name" value="Nucleotide cyclase"/>
    <property type="match status" value="1"/>
</dbReference>
<evidence type="ECO:0000256" key="5">
    <source>
        <dbReference type="ARBA" id="ARBA00022989"/>
    </source>
</evidence>
<name>A0A6M1QZF8_9ACTN</name>
<dbReference type="InterPro" id="IPR029787">
    <property type="entry name" value="Nucleotide_cyclase"/>
</dbReference>
<organism evidence="10 11">
    <name type="scientific">Nocardioides turkmenicus</name>
    <dbReference type="NCBI Taxonomy" id="2711220"/>
    <lineage>
        <taxon>Bacteria</taxon>
        <taxon>Bacillati</taxon>
        <taxon>Actinomycetota</taxon>
        <taxon>Actinomycetes</taxon>
        <taxon>Propionibacteriales</taxon>
        <taxon>Nocardioidaceae</taxon>
        <taxon>Nocardioides</taxon>
    </lineage>
</organism>
<dbReference type="GO" id="GO:0035556">
    <property type="term" value="P:intracellular signal transduction"/>
    <property type="evidence" value="ECO:0007669"/>
    <property type="project" value="InterPro"/>
</dbReference>
<gene>
    <name evidence="10" type="ORF">G5C66_03680</name>
</gene>
<dbReference type="CDD" id="cd07302">
    <property type="entry name" value="CHD"/>
    <property type="match status" value="1"/>
</dbReference>
<feature type="transmembrane region" description="Helical" evidence="7">
    <location>
        <begin position="192"/>
        <end position="215"/>
    </location>
</feature>
<dbReference type="GO" id="GO:0006171">
    <property type="term" value="P:cAMP biosynthetic process"/>
    <property type="evidence" value="ECO:0007669"/>
    <property type="project" value="TreeGrafter"/>
</dbReference>
<dbReference type="SUPFAM" id="SSF158472">
    <property type="entry name" value="HAMP domain-like"/>
    <property type="match status" value="1"/>
</dbReference>
<comment type="caution">
    <text evidence="10">The sequence shown here is derived from an EMBL/GenBank/DDBJ whole genome shotgun (WGS) entry which is preliminary data.</text>
</comment>
<dbReference type="InterPro" id="IPR001054">
    <property type="entry name" value="A/G_cyclase"/>
</dbReference>
<dbReference type="PANTHER" id="PTHR43081">
    <property type="entry name" value="ADENYLATE CYCLASE, TERMINAL-DIFFERENTIATION SPECIFIC-RELATED"/>
    <property type="match status" value="1"/>
</dbReference>
<dbReference type="InterPro" id="IPR003660">
    <property type="entry name" value="HAMP_dom"/>
</dbReference>
<keyword evidence="4 7" id="KW-0812">Transmembrane</keyword>
<evidence type="ECO:0000256" key="4">
    <source>
        <dbReference type="ARBA" id="ARBA00022692"/>
    </source>
</evidence>
<feature type="domain" description="Guanylate cyclase" evidence="8">
    <location>
        <begin position="334"/>
        <end position="458"/>
    </location>
</feature>
<dbReference type="Pfam" id="PF00211">
    <property type="entry name" value="Guanylate_cyc"/>
    <property type="match status" value="1"/>
</dbReference>
<dbReference type="Pfam" id="PF00672">
    <property type="entry name" value="HAMP"/>
    <property type="match status" value="1"/>
</dbReference>
<dbReference type="EMBL" id="JAALAA010000002">
    <property type="protein sequence ID" value="NGN91841.1"/>
    <property type="molecule type" value="Genomic_DNA"/>
</dbReference>
<dbReference type="Gene3D" id="3.30.70.1230">
    <property type="entry name" value="Nucleotide cyclase"/>
    <property type="match status" value="1"/>
</dbReference>
<keyword evidence="11" id="KW-1185">Reference proteome</keyword>
<evidence type="ECO:0000256" key="1">
    <source>
        <dbReference type="ARBA" id="ARBA00004651"/>
    </source>
</evidence>
<feature type="domain" description="HAMP" evidence="9">
    <location>
        <begin position="250"/>
        <end position="302"/>
    </location>
</feature>
<dbReference type="RefSeq" id="WP_165109594.1">
    <property type="nucleotide sequence ID" value="NZ_JAALAA010000002.1"/>
</dbReference>
<dbReference type="Gene3D" id="6.10.340.10">
    <property type="match status" value="1"/>
</dbReference>
<evidence type="ECO:0000256" key="3">
    <source>
        <dbReference type="ARBA" id="ARBA00022475"/>
    </source>
</evidence>
<dbReference type="GO" id="GO:0004016">
    <property type="term" value="F:adenylate cyclase activity"/>
    <property type="evidence" value="ECO:0007669"/>
    <property type="project" value="UniProtKB-ARBA"/>
</dbReference>
<protein>
    <submittedName>
        <fullName evidence="10">Adenylate/guanylate cyclase domain-containing protein</fullName>
    </submittedName>
</protein>
<evidence type="ECO:0000259" key="9">
    <source>
        <dbReference type="PROSITE" id="PS50885"/>
    </source>
</evidence>
<keyword evidence="5 7" id="KW-1133">Transmembrane helix</keyword>
<dbReference type="PANTHER" id="PTHR43081:SF17">
    <property type="entry name" value="BLL5647 PROTEIN"/>
    <property type="match status" value="1"/>
</dbReference>
<dbReference type="SMART" id="SM00044">
    <property type="entry name" value="CYCc"/>
    <property type="match status" value="1"/>
</dbReference>
<evidence type="ECO:0000256" key="2">
    <source>
        <dbReference type="ARBA" id="ARBA00005381"/>
    </source>
</evidence>
<dbReference type="GO" id="GO:0005886">
    <property type="term" value="C:plasma membrane"/>
    <property type="evidence" value="ECO:0007669"/>
    <property type="project" value="UniProtKB-SubCell"/>
</dbReference>
<dbReference type="SMART" id="SM00304">
    <property type="entry name" value="HAMP"/>
    <property type="match status" value="1"/>
</dbReference>
<sequence length="508" mass="54519">MTALEGLAPRLLSPAWLLWRIRIVLTILLGGANLIGAGVAYCLVVLVVPSPQVAERDQLELLNLVLTAAYTLPAVALATLRGYAITRGIATWQREQREPESGEQEKLLRTPARLVWVQVQLWILAAVVFGLLNAQRSAGLGGLVMLVVGLTGLAVCTVTYLMAERVLRPLARRALTSGVPDRLGIRTVGFRAMLVWIFGTGIAVLGIVLSGLLALLLGDEVSRRQLVITMVVLGGTALLVGSFSTFLASRAVADPVRAMRDGVARVRRGDLTARVEIYDGTELGILQAGFNDMMAGLREREQIRELFGQQVGVDVARTALEGGVNLGGEVRDVAVLFVDIIGSTALATRRPPDEVVTLLNRFFGVVIDVVHEHGGWINKFAGDAALAIWGAPVEVEDRARRALAAARILAHRLAFEVPELTAAIGISAGPVVAGNVGTHERHEYTVIGDPVNEAARLTDHAKGVRGRVIARANLLPAADGESSHWQVLEPVTVRGRSEPTPIARLQRQ</sequence>
<feature type="transmembrane region" description="Helical" evidence="7">
    <location>
        <begin position="138"/>
        <end position="163"/>
    </location>
</feature>
<dbReference type="Proteomes" id="UP000483261">
    <property type="component" value="Unassembled WGS sequence"/>
</dbReference>
<evidence type="ECO:0000313" key="11">
    <source>
        <dbReference type="Proteomes" id="UP000483261"/>
    </source>
</evidence>
<comment type="subcellular location">
    <subcellularLocation>
        <location evidence="1">Cell membrane</location>
        <topology evidence="1">Multi-pass membrane protein</topology>
    </subcellularLocation>
</comment>
<comment type="similarity">
    <text evidence="2">Belongs to the adenylyl cyclase class-3 family.</text>
</comment>
<dbReference type="CDD" id="cd06225">
    <property type="entry name" value="HAMP"/>
    <property type="match status" value="1"/>
</dbReference>
<accession>A0A6M1QZF8</accession>
<feature type="transmembrane region" description="Helical" evidence="7">
    <location>
        <begin position="21"/>
        <end position="49"/>
    </location>
</feature>
<dbReference type="PROSITE" id="PS50125">
    <property type="entry name" value="GUANYLATE_CYCLASE_2"/>
    <property type="match status" value="1"/>
</dbReference>